<protein>
    <recommendedName>
        <fullName evidence="1">NAD-dependent epimerase/dehydratase domain-containing protein</fullName>
    </recommendedName>
</protein>
<dbReference type="PANTHER" id="PTHR43245">
    <property type="entry name" value="BIFUNCTIONAL POLYMYXIN RESISTANCE PROTEIN ARNA"/>
    <property type="match status" value="1"/>
</dbReference>
<evidence type="ECO:0000259" key="1">
    <source>
        <dbReference type="Pfam" id="PF01370"/>
    </source>
</evidence>
<reference evidence="3" key="1">
    <citation type="journal article" date="2019" name="Int. J. Syst. Evol. Microbiol.">
        <title>The Global Catalogue of Microorganisms (GCM) 10K type strain sequencing project: providing services to taxonomists for standard genome sequencing and annotation.</title>
        <authorList>
            <consortium name="The Broad Institute Genomics Platform"/>
            <consortium name="The Broad Institute Genome Sequencing Center for Infectious Disease"/>
            <person name="Wu L."/>
            <person name="Ma J."/>
        </authorList>
    </citation>
    <scope>NUCLEOTIDE SEQUENCE [LARGE SCALE GENOMIC DNA]</scope>
    <source>
        <strain evidence="3">JCM 17138</strain>
    </source>
</reference>
<dbReference type="SUPFAM" id="SSF51735">
    <property type="entry name" value="NAD(P)-binding Rossmann-fold domains"/>
    <property type="match status" value="1"/>
</dbReference>
<dbReference type="Gene3D" id="3.40.50.720">
    <property type="entry name" value="NAD(P)-binding Rossmann-like Domain"/>
    <property type="match status" value="1"/>
</dbReference>
<dbReference type="Pfam" id="PF01370">
    <property type="entry name" value="Epimerase"/>
    <property type="match status" value="1"/>
</dbReference>
<dbReference type="InterPro" id="IPR036291">
    <property type="entry name" value="NAD(P)-bd_dom_sf"/>
</dbReference>
<accession>A0ABP7HK87</accession>
<sequence length="363" mass="38522">MKEKEPYGLFSDPAGRLHSRQLPTFHLGMNPHNRLRPARPDAAVLVAGGTGFIGSAALRALTGDRPPRPGAVKALVRRVPEASSAVPGVEYVTGDVTDPAALRGLCDGIHTVLHCVSYIGADEATCQAVNVDGTRTLLAEAEHAGVHRTVLVSTTAVYGAGPHRDLTEHEHTPAPTSATSRTRLLAEQAVLAAGGTVLRAPLVYGTGDVWFVPALAELLQRVPALPENGRARLSLVAVDDLARLLATLARASEALPPGTVHHAAHPHTPTLREFVALLGDTLGLPVPQDGLTLDDYLTRLRQTPGRASAHQAGLLAEDRWYRSPLWSRLDCPPGPGHRIRLGESAAWYRDALAPRTPAASDST</sequence>
<evidence type="ECO:0000313" key="3">
    <source>
        <dbReference type="Proteomes" id="UP001501009"/>
    </source>
</evidence>
<name>A0ABP7HK87_9ACTN</name>
<dbReference type="Proteomes" id="UP001501009">
    <property type="component" value="Unassembled WGS sequence"/>
</dbReference>
<keyword evidence="3" id="KW-1185">Reference proteome</keyword>
<proteinExistence type="predicted"/>
<dbReference type="PANTHER" id="PTHR43245:SF51">
    <property type="entry name" value="SHORT CHAIN DEHYDROGENASE_REDUCTASE FAMILY 42E, MEMBER 2"/>
    <property type="match status" value="1"/>
</dbReference>
<feature type="domain" description="NAD-dependent epimerase/dehydratase" evidence="1">
    <location>
        <begin position="44"/>
        <end position="258"/>
    </location>
</feature>
<dbReference type="InterPro" id="IPR050177">
    <property type="entry name" value="Lipid_A_modif_metabolic_enz"/>
</dbReference>
<comment type="caution">
    <text evidence="2">The sequence shown here is derived from an EMBL/GenBank/DDBJ whole genome shotgun (WGS) entry which is preliminary data.</text>
</comment>
<dbReference type="InterPro" id="IPR001509">
    <property type="entry name" value="Epimerase_deHydtase"/>
</dbReference>
<gene>
    <name evidence="2" type="ORF">GCM10022403_031030</name>
</gene>
<organism evidence="2 3">
    <name type="scientific">Streptomyces coacervatus</name>
    <dbReference type="NCBI Taxonomy" id="647381"/>
    <lineage>
        <taxon>Bacteria</taxon>
        <taxon>Bacillati</taxon>
        <taxon>Actinomycetota</taxon>
        <taxon>Actinomycetes</taxon>
        <taxon>Kitasatosporales</taxon>
        <taxon>Streptomycetaceae</taxon>
        <taxon>Streptomyces</taxon>
    </lineage>
</organism>
<dbReference type="EMBL" id="BAABDE010000015">
    <property type="protein sequence ID" value="GAA3794916.1"/>
    <property type="molecule type" value="Genomic_DNA"/>
</dbReference>
<evidence type="ECO:0000313" key="2">
    <source>
        <dbReference type="EMBL" id="GAA3794916.1"/>
    </source>
</evidence>